<sequence length="138" mass="14888">MIKGPGYGLTFLYYFALTSALSIVLAHQEGVAWSDPALYKLAVPFGLLAASIGAYINQNTLVTIPVKKNGAKTKQLNESLENKGYAKVANRDGVAAYSRSGLAKLLSGPIFVQIEPRQIMISGRATTVRSIEKQLTDK</sequence>
<dbReference type="RefSeq" id="WP_264327613.1">
    <property type="nucleotide sequence ID" value="NZ_JADEXQ010000125.1"/>
</dbReference>
<organism evidence="2 3">
    <name type="scientific">Romeriopsis navalis LEGE 11480</name>
    <dbReference type="NCBI Taxonomy" id="2777977"/>
    <lineage>
        <taxon>Bacteria</taxon>
        <taxon>Bacillati</taxon>
        <taxon>Cyanobacteriota</taxon>
        <taxon>Cyanophyceae</taxon>
        <taxon>Leptolyngbyales</taxon>
        <taxon>Leptolyngbyaceae</taxon>
        <taxon>Romeriopsis</taxon>
        <taxon>Romeriopsis navalis</taxon>
    </lineage>
</organism>
<dbReference type="EMBL" id="JADEXQ010000125">
    <property type="protein sequence ID" value="MBE9032797.1"/>
    <property type="molecule type" value="Genomic_DNA"/>
</dbReference>
<accession>A0A928VUJ8</accession>
<dbReference type="Proteomes" id="UP000625316">
    <property type="component" value="Unassembled WGS sequence"/>
</dbReference>
<evidence type="ECO:0000313" key="3">
    <source>
        <dbReference type="Proteomes" id="UP000625316"/>
    </source>
</evidence>
<feature type="transmembrane region" description="Helical" evidence="1">
    <location>
        <begin position="6"/>
        <end position="26"/>
    </location>
</feature>
<comment type="caution">
    <text evidence="2">The sequence shown here is derived from an EMBL/GenBank/DDBJ whole genome shotgun (WGS) entry which is preliminary data.</text>
</comment>
<keyword evidence="1" id="KW-0812">Transmembrane</keyword>
<evidence type="ECO:0000313" key="2">
    <source>
        <dbReference type="EMBL" id="MBE9032797.1"/>
    </source>
</evidence>
<evidence type="ECO:0000256" key="1">
    <source>
        <dbReference type="SAM" id="Phobius"/>
    </source>
</evidence>
<keyword evidence="1" id="KW-1133">Transmembrane helix</keyword>
<gene>
    <name evidence="2" type="ORF">IQ266_23960</name>
</gene>
<proteinExistence type="predicted"/>
<keyword evidence="1" id="KW-0472">Membrane</keyword>
<reference evidence="2" key="1">
    <citation type="submission" date="2020-10" db="EMBL/GenBank/DDBJ databases">
        <authorList>
            <person name="Castelo-Branco R."/>
            <person name="Eusebio N."/>
            <person name="Adriana R."/>
            <person name="Vieira A."/>
            <person name="Brugerolle De Fraissinette N."/>
            <person name="Rezende De Castro R."/>
            <person name="Schneider M.P."/>
            <person name="Vasconcelos V."/>
            <person name="Leao P.N."/>
        </authorList>
    </citation>
    <scope>NUCLEOTIDE SEQUENCE</scope>
    <source>
        <strain evidence="2">LEGE 11480</strain>
    </source>
</reference>
<name>A0A928VUJ8_9CYAN</name>
<feature type="transmembrane region" description="Helical" evidence="1">
    <location>
        <begin position="38"/>
        <end position="56"/>
    </location>
</feature>
<dbReference type="AlphaFoldDB" id="A0A928VUJ8"/>
<keyword evidence="3" id="KW-1185">Reference proteome</keyword>
<protein>
    <submittedName>
        <fullName evidence="2">Uncharacterized protein</fullName>
    </submittedName>
</protein>